<evidence type="ECO:0000256" key="4">
    <source>
        <dbReference type="ARBA" id="ARBA00022679"/>
    </source>
</evidence>
<evidence type="ECO:0000256" key="5">
    <source>
        <dbReference type="ARBA" id="ARBA00023136"/>
    </source>
</evidence>
<keyword evidence="4 11" id="KW-0808">Transferase</keyword>
<keyword evidence="2" id="KW-1003">Cell membrane</keyword>
<evidence type="ECO:0000256" key="6">
    <source>
        <dbReference type="ARBA" id="ARBA00037281"/>
    </source>
</evidence>
<accession>A0A2U1ZXA6</accession>
<reference evidence="11 12" key="1">
    <citation type="submission" date="2018-03" db="EMBL/GenBank/DDBJ databases">
        <title>Genome assembly of novel Miniimonas species PCH200.</title>
        <authorList>
            <person name="Thakur V."/>
            <person name="Kumar V."/>
            <person name="Singh D."/>
        </authorList>
    </citation>
    <scope>NUCLEOTIDE SEQUENCE [LARGE SCALE GENOMIC DNA]</scope>
    <source>
        <strain evidence="11 12">PCH200</strain>
    </source>
</reference>
<sequence>MSERAAASDRITFVAVVVPARDEELLLPACLDALEAARARLAADRPDVRTAVVVVLDDCHDGSAAVAAGRADVVLLTDAGNVGAARALGVAHAAGLAGADWGATAWLAHTDGDSRVPADWLVEHVATAEAGADVLVGTVRPDPADLDAARLAAWRLTRTAVANGHVHGANLGMRASTDALVGGIAPLGLHEDVDVVERARGAGARIVATQRCDVLTSGRLVGRTDGGYAGYLREDLVAG</sequence>
<dbReference type="AlphaFoldDB" id="A0A2U1ZXA6"/>
<dbReference type="PANTHER" id="PTHR43646:SF2">
    <property type="entry name" value="GLYCOSYLTRANSFERASE 2-LIKE DOMAIN-CONTAINING PROTEIN"/>
    <property type="match status" value="1"/>
</dbReference>
<dbReference type="EMBL" id="PYHR01000002">
    <property type="protein sequence ID" value="PWD51552.1"/>
    <property type="molecule type" value="Genomic_DNA"/>
</dbReference>
<proteinExistence type="inferred from homology"/>
<evidence type="ECO:0000256" key="7">
    <source>
        <dbReference type="ARBA" id="ARBA00037904"/>
    </source>
</evidence>
<evidence type="ECO:0000256" key="1">
    <source>
        <dbReference type="ARBA" id="ARBA00004236"/>
    </source>
</evidence>
<dbReference type="OrthoDB" id="9777873at2"/>
<keyword evidence="5" id="KW-0472">Membrane</keyword>
<dbReference type="InterPro" id="IPR001173">
    <property type="entry name" value="Glyco_trans_2-like"/>
</dbReference>
<evidence type="ECO:0000256" key="8">
    <source>
        <dbReference type="ARBA" id="ARBA00038120"/>
    </source>
</evidence>
<dbReference type="GO" id="GO:0016757">
    <property type="term" value="F:glycosyltransferase activity"/>
    <property type="evidence" value="ECO:0007669"/>
    <property type="project" value="UniProtKB-KW"/>
</dbReference>
<name>A0A2U1ZXA6_9MICO</name>
<comment type="pathway">
    <text evidence="7">Carotenoid biosynthesis; staphyloxanthin biosynthesis; staphyloxanthin from farnesyl diphosphate: step 4/5.</text>
</comment>
<gene>
    <name evidence="11" type="ORF">C8046_13760</name>
</gene>
<dbReference type="Pfam" id="PF00535">
    <property type="entry name" value="Glycos_transf_2"/>
    <property type="match status" value="1"/>
</dbReference>
<dbReference type="Gene3D" id="3.90.550.10">
    <property type="entry name" value="Spore Coat Polysaccharide Biosynthesis Protein SpsA, Chain A"/>
    <property type="match status" value="1"/>
</dbReference>
<comment type="subcellular location">
    <subcellularLocation>
        <location evidence="1">Cell membrane</location>
    </subcellularLocation>
</comment>
<evidence type="ECO:0000259" key="10">
    <source>
        <dbReference type="Pfam" id="PF00535"/>
    </source>
</evidence>
<dbReference type="PANTHER" id="PTHR43646">
    <property type="entry name" value="GLYCOSYLTRANSFERASE"/>
    <property type="match status" value="1"/>
</dbReference>
<dbReference type="RefSeq" id="WP_109229931.1">
    <property type="nucleotide sequence ID" value="NZ_PYHR01000002.1"/>
</dbReference>
<dbReference type="InterPro" id="IPR029044">
    <property type="entry name" value="Nucleotide-diphossugar_trans"/>
</dbReference>
<evidence type="ECO:0000313" key="11">
    <source>
        <dbReference type="EMBL" id="PWD51552.1"/>
    </source>
</evidence>
<feature type="domain" description="Glycosyltransferase 2-like" evidence="10">
    <location>
        <begin position="16"/>
        <end position="152"/>
    </location>
</feature>
<evidence type="ECO:0000313" key="12">
    <source>
        <dbReference type="Proteomes" id="UP000245166"/>
    </source>
</evidence>
<comment type="caution">
    <text evidence="11">The sequence shown here is derived from an EMBL/GenBank/DDBJ whole genome shotgun (WGS) entry which is preliminary data.</text>
</comment>
<keyword evidence="3" id="KW-0328">Glycosyltransferase</keyword>
<organism evidence="11 12">
    <name type="scientific">Serinibacter arcticus</name>
    <dbReference type="NCBI Taxonomy" id="1655435"/>
    <lineage>
        <taxon>Bacteria</taxon>
        <taxon>Bacillati</taxon>
        <taxon>Actinomycetota</taxon>
        <taxon>Actinomycetes</taxon>
        <taxon>Micrococcales</taxon>
        <taxon>Beutenbergiaceae</taxon>
        <taxon>Serinibacter</taxon>
    </lineage>
</organism>
<protein>
    <recommendedName>
        <fullName evidence="9">4,4'-diaponeurosporenoate glycosyltransferase</fullName>
    </recommendedName>
</protein>
<evidence type="ECO:0000256" key="2">
    <source>
        <dbReference type="ARBA" id="ARBA00022475"/>
    </source>
</evidence>
<evidence type="ECO:0000256" key="9">
    <source>
        <dbReference type="ARBA" id="ARBA00040345"/>
    </source>
</evidence>
<keyword evidence="12" id="KW-1185">Reference proteome</keyword>
<evidence type="ECO:0000256" key="3">
    <source>
        <dbReference type="ARBA" id="ARBA00022676"/>
    </source>
</evidence>
<comment type="similarity">
    <text evidence="8">Belongs to the glycosyltransferase 2 family. CrtQ subfamily.</text>
</comment>
<dbReference type="SUPFAM" id="SSF53448">
    <property type="entry name" value="Nucleotide-diphospho-sugar transferases"/>
    <property type="match status" value="1"/>
</dbReference>
<dbReference type="GO" id="GO:0005886">
    <property type="term" value="C:plasma membrane"/>
    <property type="evidence" value="ECO:0007669"/>
    <property type="project" value="UniProtKB-SubCell"/>
</dbReference>
<dbReference type="Proteomes" id="UP000245166">
    <property type="component" value="Unassembled WGS sequence"/>
</dbReference>
<comment type="function">
    <text evidence="6">Catalyzes the glycosylation of 4,4'-diaponeurosporenoate, i.e. the esterification of glucose at the C1'' position with the carboxyl group of 4,4'-diaponeurosporenic acid, to form glycosyl-4,4'-diaponeurosporenoate. This is a step in the biosynthesis of staphyloxanthin, an orange pigment present in most staphylococci strains.</text>
</comment>